<dbReference type="Proteomes" id="UP000279236">
    <property type="component" value="Unassembled WGS sequence"/>
</dbReference>
<comment type="subcellular location">
    <subcellularLocation>
        <location evidence="1">Membrane</location>
    </subcellularLocation>
</comment>
<evidence type="ECO:0000313" key="7">
    <source>
        <dbReference type="EMBL" id="RSH77134.1"/>
    </source>
</evidence>
<dbReference type="GeneID" id="39588307"/>
<evidence type="ECO:0000256" key="2">
    <source>
        <dbReference type="ARBA" id="ARBA00022692"/>
    </source>
</evidence>
<proteinExistence type="predicted"/>
<feature type="transmembrane region" description="Helical" evidence="5">
    <location>
        <begin position="147"/>
        <end position="167"/>
    </location>
</feature>
<dbReference type="GO" id="GO:0008610">
    <property type="term" value="P:lipid biosynthetic process"/>
    <property type="evidence" value="ECO:0007669"/>
    <property type="project" value="InterPro"/>
</dbReference>
<organism evidence="7 8">
    <name type="scientific">Apiotrichum porosum</name>
    <dbReference type="NCBI Taxonomy" id="105984"/>
    <lineage>
        <taxon>Eukaryota</taxon>
        <taxon>Fungi</taxon>
        <taxon>Dikarya</taxon>
        <taxon>Basidiomycota</taxon>
        <taxon>Agaricomycotina</taxon>
        <taxon>Tremellomycetes</taxon>
        <taxon>Trichosporonales</taxon>
        <taxon>Trichosporonaceae</taxon>
        <taxon>Apiotrichum</taxon>
    </lineage>
</organism>
<feature type="transmembrane region" description="Helical" evidence="5">
    <location>
        <begin position="113"/>
        <end position="135"/>
    </location>
</feature>
<accession>A0A427XEJ2</accession>
<dbReference type="Pfam" id="PF04116">
    <property type="entry name" value="FA_hydroxylase"/>
    <property type="match status" value="1"/>
</dbReference>
<dbReference type="RefSeq" id="XP_028472281.1">
    <property type="nucleotide sequence ID" value="XM_028619412.1"/>
</dbReference>
<feature type="domain" description="Fatty acid hydroxylase" evidence="6">
    <location>
        <begin position="155"/>
        <end position="300"/>
    </location>
</feature>
<feature type="transmembrane region" description="Helical" evidence="5">
    <location>
        <begin position="225"/>
        <end position="246"/>
    </location>
</feature>
<keyword evidence="2 5" id="KW-0812">Transmembrane</keyword>
<sequence length="353" mass="40758">MITVMGFKFDQAANSRVIPTLCPGVDMRSMGNRGYGPKVWCAVTQVQSNALFPPGNSLLVDQALALGWLKGAAIGVVVSSAAIVYSEIMFLTTRWMYTRGILQRYYPLPKERAAVATWINTFSFTVPTAIYAVVYQRGPPRSFDFNVLNFIMYQFLYMVIHDTYFYWCHRTFHVVRPLYNHLHAMHHEYSYAMHVYVVGHAELVENFIQVGVPFLLWTYIAGANWWYWLGPLSFVIFSTLVGHSGYRSHPILLVFHPLAAPIALASGGMLLTIGDHQMHHSHRRVNFGLFWRFWDKNFGSYRKCETRAHNHEFWLKWAETTRSAKSDDVQASVQAKKWLGKNQVEFHEVEWGF</sequence>
<reference evidence="7 8" key="1">
    <citation type="submission" date="2018-11" db="EMBL/GenBank/DDBJ databases">
        <title>Genome sequence of Apiotrichum porosum DSM 27194.</title>
        <authorList>
            <person name="Aliyu H."/>
            <person name="Gorte O."/>
            <person name="Ochsenreither K."/>
        </authorList>
    </citation>
    <scope>NUCLEOTIDE SEQUENCE [LARGE SCALE GENOMIC DNA]</scope>
    <source>
        <strain evidence="7 8">DSM 27194</strain>
    </source>
</reference>
<dbReference type="GO" id="GO:0005506">
    <property type="term" value="F:iron ion binding"/>
    <property type="evidence" value="ECO:0007669"/>
    <property type="project" value="InterPro"/>
</dbReference>
<dbReference type="InterPro" id="IPR050307">
    <property type="entry name" value="Sterol_Desaturase_Related"/>
</dbReference>
<gene>
    <name evidence="7" type="ORF">EHS24_003764</name>
</gene>
<evidence type="ECO:0000259" key="6">
    <source>
        <dbReference type="Pfam" id="PF04116"/>
    </source>
</evidence>
<dbReference type="STRING" id="105984.A0A427XEJ2"/>
<comment type="caution">
    <text evidence="7">The sequence shown here is derived from an EMBL/GenBank/DDBJ whole genome shotgun (WGS) entry which is preliminary data.</text>
</comment>
<evidence type="ECO:0000256" key="4">
    <source>
        <dbReference type="ARBA" id="ARBA00023136"/>
    </source>
</evidence>
<dbReference type="AlphaFoldDB" id="A0A427XEJ2"/>
<evidence type="ECO:0000256" key="1">
    <source>
        <dbReference type="ARBA" id="ARBA00004370"/>
    </source>
</evidence>
<feature type="transmembrane region" description="Helical" evidence="5">
    <location>
        <begin position="68"/>
        <end position="92"/>
    </location>
</feature>
<feature type="transmembrane region" description="Helical" evidence="5">
    <location>
        <begin position="252"/>
        <end position="274"/>
    </location>
</feature>
<protein>
    <recommendedName>
        <fullName evidence="6">Fatty acid hydroxylase domain-containing protein</fullName>
    </recommendedName>
</protein>
<keyword evidence="3 5" id="KW-1133">Transmembrane helix</keyword>
<name>A0A427XEJ2_9TREE</name>
<dbReference type="OrthoDB" id="6354873at2759"/>
<evidence type="ECO:0000256" key="5">
    <source>
        <dbReference type="SAM" id="Phobius"/>
    </source>
</evidence>
<dbReference type="GO" id="GO:0016020">
    <property type="term" value="C:membrane"/>
    <property type="evidence" value="ECO:0007669"/>
    <property type="project" value="UniProtKB-SubCell"/>
</dbReference>
<dbReference type="InterPro" id="IPR006694">
    <property type="entry name" value="Fatty_acid_hydroxylase"/>
</dbReference>
<dbReference type="PANTHER" id="PTHR11863">
    <property type="entry name" value="STEROL DESATURASE"/>
    <property type="match status" value="1"/>
</dbReference>
<evidence type="ECO:0000313" key="8">
    <source>
        <dbReference type="Proteomes" id="UP000279236"/>
    </source>
</evidence>
<dbReference type="EMBL" id="RSCE01000018">
    <property type="protein sequence ID" value="RSH77134.1"/>
    <property type="molecule type" value="Genomic_DNA"/>
</dbReference>
<evidence type="ECO:0000256" key="3">
    <source>
        <dbReference type="ARBA" id="ARBA00022989"/>
    </source>
</evidence>
<keyword evidence="4 5" id="KW-0472">Membrane</keyword>
<dbReference type="GO" id="GO:0016491">
    <property type="term" value="F:oxidoreductase activity"/>
    <property type="evidence" value="ECO:0007669"/>
    <property type="project" value="InterPro"/>
</dbReference>
<keyword evidence="8" id="KW-1185">Reference proteome</keyword>